<evidence type="ECO:0000313" key="1">
    <source>
        <dbReference type="Proteomes" id="UP000887579"/>
    </source>
</evidence>
<name>A0AC34GT93_9BILA</name>
<sequence>MLQSGPPAMNPGNQIITSANPNAAANPGHGSLPAAPGYYPGQGSLPPPGYYPGHGSCHPPNTSFLGYGNEPQAFSSGRGHESQQESSYPGYEQQPGPTFSSRTIGSRQTHGGFSHSSIYQGSNTGYSYRCLFHALFWEAFLGRVKALTAPGTLNSDLFVAIFADYPVNALEAFHV</sequence>
<accession>A0AC34GT93</accession>
<dbReference type="Proteomes" id="UP000887579">
    <property type="component" value="Unplaced"/>
</dbReference>
<reference evidence="2" key="1">
    <citation type="submission" date="2022-11" db="UniProtKB">
        <authorList>
            <consortium name="WormBaseParasite"/>
        </authorList>
    </citation>
    <scope>IDENTIFICATION</scope>
</reference>
<organism evidence="1 2">
    <name type="scientific">Panagrolaimus sp. ES5</name>
    <dbReference type="NCBI Taxonomy" id="591445"/>
    <lineage>
        <taxon>Eukaryota</taxon>
        <taxon>Metazoa</taxon>
        <taxon>Ecdysozoa</taxon>
        <taxon>Nematoda</taxon>
        <taxon>Chromadorea</taxon>
        <taxon>Rhabditida</taxon>
        <taxon>Tylenchina</taxon>
        <taxon>Panagrolaimomorpha</taxon>
        <taxon>Panagrolaimoidea</taxon>
        <taxon>Panagrolaimidae</taxon>
        <taxon>Panagrolaimus</taxon>
    </lineage>
</organism>
<proteinExistence type="predicted"/>
<evidence type="ECO:0000313" key="2">
    <source>
        <dbReference type="WBParaSite" id="ES5_v2.g769.t1"/>
    </source>
</evidence>
<dbReference type="WBParaSite" id="ES5_v2.g769.t1">
    <property type="protein sequence ID" value="ES5_v2.g769.t1"/>
    <property type="gene ID" value="ES5_v2.g769"/>
</dbReference>
<protein>
    <submittedName>
        <fullName evidence="2">Uncharacterized protein</fullName>
    </submittedName>
</protein>